<sequence length="98" mass="11831">MNALPGLQLNPTAYELGFIKVFQQHQWNIINAKSRWTRQEFEIAFYCHNEWVPEVQDWCYSRETVEKFAFDPRTPDDRARELRHALKQYGNNKKTEQL</sequence>
<accession>A0A7K0EHA3</accession>
<reference evidence="1 2" key="1">
    <citation type="journal article" date="2018" name="Antonie Van Leeuwenhoek">
        <title>Larkinella terrae sp. nov., isolated from soil on Jeju Island, South Korea.</title>
        <authorList>
            <person name="Ten L.N."/>
            <person name="Jeon J."/>
            <person name="Park S.J."/>
            <person name="Park S."/>
            <person name="Lee S.Y."/>
            <person name="Kim M.K."/>
            <person name="Jung H.Y."/>
        </authorList>
    </citation>
    <scope>NUCLEOTIDE SEQUENCE [LARGE SCALE GENOMIC DNA]</scope>
    <source>
        <strain evidence="1 2">KCTC 52001</strain>
    </source>
</reference>
<organism evidence="1 2">
    <name type="scientific">Larkinella terrae</name>
    <dbReference type="NCBI Taxonomy" id="2025311"/>
    <lineage>
        <taxon>Bacteria</taxon>
        <taxon>Pseudomonadati</taxon>
        <taxon>Bacteroidota</taxon>
        <taxon>Cytophagia</taxon>
        <taxon>Cytophagales</taxon>
        <taxon>Spirosomataceae</taxon>
        <taxon>Larkinella</taxon>
    </lineage>
</organism>
<dbReference type="RefSeq" id="WP_154174616.1">
    <property type="nucleotide sequence ID" value="NZ_WJXZ01000004.1"/>
</dbReference>
<evidence type="ECO:0000313" key="2">
    <source>
        <dbReference type="Proteomes" id="UP000441754"/>
    </source>
</evidence>
<name>A0A7K0EHA3_9BACT</name>
<keyword evidence="2" id="KW-1185">Reference proteome</keyword>
<gene>
    <name evidence="1" type="ORF">GJJ30_07910</name>
</gene>
<protein>
    <submittedName>
        <fullName evidence="1">Uncharacterized protein</fullName>
    </submittedName>
</protein>
<dbReference type="OrthoDB" id="962219at2"/>
<dbReference type="Proteomes" id="UP000441754">
    <property type="component" value="Unassembled WGS sequence"/>
</dbReference>
<evidence type="ECO:0000313" key="1">
    <source>
        <dbReference type="EMBL" id="MRS61213.1"/>
    </source>
</evidence>
<proteinExistence type="predicted"/>
<dbReference type="AlphaFoldDB" id="A0A7K0EHA3"/>
<dbReference type="EMBL" id="WJXZ01000004">
    <property type="protein sequence ID" value="MRS61213.1"/>
    <property type="molecule type" value="Genomic_DNA"/>
</dbReference>
<comment type="caution">
    <text evidence="1">The sequence shown here is derived from an EMBL/GenBank/DDBJ whole genome shotgun (WGS) entry which is preliminary data.</text>
</comment>